<dbReference type="CDD" id="cd21149">
    <property type="entry name" value="PUA_archaeosine_TGT"/>
    <property type="match status" value="1"/>
</dbReference>
<dbReference type="OrthoDB" id="115061at2157"/>
<evidence type="ECO:0000256" key="3">
    <source>
        <dbReference type="ARBA" id="ARBA00022694"/>
    </source>
</evidence>
<dbReference type="InterPro" id="IPR038250">
    <property type="entry name" value="TGT_C2_sf"/>
</dbReference>
<dbReference type="GeneID" id="4462656"/>
<dbReference type="InterPro" id="IPR040777">
    <property type="entry name" value="DUF5591"/>
</dbReference>
<evidence type="ECO:0000256" key="2">
    <source>
        <dbReference type="ARBA" id="ARBA00008906"/>
    </source>
</evidence>
<comment type="similarity">
    <text evidence="2">Belongs to the archaeosine synthase type 1 family.</text>
</comment>
<organism evidence="5 6">
    <name type="scientific">Methanothrix thermoacetophila (strain DSM 6194 / JCM 14653 / NBRC 101360 / PT)</name>
    <name type="common">Methanosaeta thermophila</name>
    <dbReference type="NCBI Taxonomy" id="349307"/>
    <lineage>
        <taxon>Archaea</taxon>
        <taxon>Methanobacteriati</taxon>
        <taxon>Methanobacteriota</taxon>
        <taxon>Stenosarchaea group</taxon>
        <taxon>Methanomicrobia</taxon>
        <taxon>Methanotrichales</taxon>
        <taxon>Methanotrichaceae</taxon>
        <taxon>Methanothrix</taxon>
    </lineage>
</organism>
<accession>A0B9Q3</accession>
<evidence type="ECO:0000313" key="6">
    <source>
        <dbReference type="Proteomes" id="UP000000674"/>
    </source>
</evidence>
<dbReference type="Gene3D" id="3.20.20.105">
    <property type="entry name" value="Queuine tRNA-ribosyltransferase-like"/>
    <property type="match status" value="1"/>
</dbReference>
<dbReference type="InterPro" id="IPR053418">
    <property type="entry name" value="Archaeosine_synthase_1"/>
</dbReference>
<dbReference type="Gene3D" id="3.10.450.90">
    <property type="entry name" value="ArcTGT, C2 domain"/>
    <property type="match status" value="1"/>
</dbReference>
<dbReference type="PROSITE" id="PS50890">
    <property type="entry name" value="PUA"/>
    <property type="match status" value="1"/>
</dbReference>
<dbReference type="Proteomes" id="UP000000674">
    <property type="component" value="Chromosome"/>
</dbReference>
<protein>
    <submittedName>
        <fullName evidence="5">tRNA-archaeosine synthase</fullName>
    </submittedName>
</protein>
<dbReference type="InterPro" id="IPR036895">
    <property type="entry name" value="Uracil-DNA_glycosylase-like_sf"/>
</dbReference>
<dbReference type="UniPathway" id="UPA00393"/>
<keyword evidence="3" id="KW-0819">tRNA processing</keyword>
<dbReference type="NCBIfam" id="NF040592">
    <property type="entry name" value="tRNA_mod_ArcS"/>
    <property type="match status" value="1"/>
</dbReference>
<dbReference type="PANTHER" id="PTHR46499">
    <property type="entry name" value="QUEUINE TRNA-RIBOSYLTRANSFERASE"/>
    <property type="match status" value="1"/>
</dbReference>
<dbReference type="Pfam" id="PF17884">
    <property type="entry name" value="DUF5591"/>
    <property type="match status" value="1"/>
</dbReference>
<evidence type="ECO:0000313" key="5">
    <source>
        <dbReference type="EMBL" id="ABK15427.1"/>
    </source>
</evidence>
<dbReference type="InterPro" id="IPR004521">
    <property type="entry name" value="Uncharacterised_CHP00451"/>
</dbReference>
<sequence length="566" mass="63420">MRFFEVLRRDGPARLGRLMLDRNITTPCIISPEDYVSAGSIFRHRNLEEAREAKVSLTESLPAGRRLVVLPYPYDLVNIDIDIDAPRALVVDPGSPLPLKDADVYVLRAAGAISGARDLVNTLIEIRESIPPDAALYTPALATPSNLSLLVYLGVDIVDSVRVEMDGYYSRYHTRDGLFQRDELSELPCRCEHCSSGDTPAHNILKLEEELVWVRECIRSGTLREYVERQVRCVPWMTAALRLLDTQERYMERRTPTHRGSVMYANTSESLRRVEVRRFVSRVLTRYRPPESDVLLLLPCSARKPYSESRSHRLFRSAMGGMRRFVHELILTSPLAIVPRELEDVYPAAHYDTPVTGVWDLEERAWVINSLKSYLKKNRYTRIVAHLEGELCDALRDGGIDAIYTGGGTGPEELERLREALEFACASARPIGNFRLQEFRAKADFYFGAGAGDILTQGARVKGNRLFDSAGRTLASINSGRIALTLDGARRLLPLGVYIVRIGDFIPRGTVLAPGVVDADEQIRPGDEVIVVSDYFLGTGRARMSGWEMVASRRGVAVELREGAEV</sequence>
<dbReference type="EMBL" id="CP000477">
    <property type="protein sequence ID" value="ABK15427.1"/>
    <property type="molecule type" value="Genomic_DNA"/>
</dbReference>
<dbReference type="Gene3D" id="2.30.130.10">
    <property type="entry name" value="PUA domain"/>
    <property type="match status" value="1"/>
</dbReference>
<dbReference type="GO" id="GO:0005737">
    <property type="term" value="C:cytoplasm"/>
    <property type="evidence" value="ECO:0007669"/>
    <property type="project" value="TreeGrafter"/>
</dbReference>
<dbReference type="RefSeq" id="WP_011696805.1">
    <property type="nucleotide sequence ID" value="NC_008553.1"/>
</dbReference>
<feature type="domain" description="PUA" evidence="4">
    <location>
        <begin position="498"/>
        <end position="565"/>
    </location>
</feature>
<dbReference type="InterPro" id="IPR050076">
    <property type="entry name" value="ArchSynthase1/Queuine_TRR"/>
</dbReference>
<dbReference type="Pfam" id="PF01472">
    <property type="entry name" value="PUA"/>
    <property type="match status" value="1"/>
</dbReference>
<dbReference type="SUPFAM" id="SSF88697">
    <property type="entry name" value="PUA domain-like"/>
    <property type="match status" value="1"/>
</dbReference>
<evidence type="ECO:0000256" key="1">
    <source>
        <dbReference type="ARBA" id="ARBA00005030"/>
    </source>
</evidence>
<dbReference type="AlphaFoldDB" id="A0B9Q3"/>
<dbReference type="PANTHER" id="PTHR46499:SF2">
    <property type="entry name" value="ARCHAEOSINE SYNTHASE"/>
    <property type="match status" value="1"/>
</dbReference>
<dbReference type="SUPFAM" id="SSF52141">
    <property type="entry name" value="Uracil-DNA glycosylase-like"/>
    <property type="match status" value="1"/>
</dbReference>
<name>A0B9Q3_METTP</name>
<dbReference type="InterPro" id="IPR036511">
    <property type="entry name" value="TGT-like_sf"/>
</dbReference>
<comment type="pathway">
    <text evidence="1">tRNA modification; archaeosine-tRNA biosynthesis.</text>
</comment>
<dbReference type="InterPro" id="IPR036974">
    <property type="entry name" value="PUA_sf"/>
</dbReference>
<dbReference type="Gene3D" id="3.40.50.10630">
    <property type="entry name" value="Uracil-DNA glycosylase-like"/>
    <property type="match status" value="1"/>
</dbReference>
<dbReference type="SMART" id="SM00359">
    <property type="entry name" value="PUA"/>
    <property type="match status" value="1"/>
</dbReference>
<gene>
    <name evidence="5" type="ordered locus">Mthe_1661</name>
</gene>
<keyword evidence="6" id="KW-1185">Reference proteome</keyword>
<reference evidence="5 6" key="1">
    <citation type="submission" date="2006-10" db="EMBL/GenBank/DDBJ databases">
        <title>Complete sequence of Methanosaeta thermophila PT.</title>
        <authorList>
            <consortium name="US DOE Joint Genome Institute"/>
            <person name="Copeland A."/>
            <person name="Lucas S."/>
            <person name="Lapidus A."/>
            <person name="Barry K."/>
            <person name="Detter J.C."/>
            <person name="Glavina del Rio T."/>
            <person name="Hammon N."/>
            <person name="Israni S."/>
            <person name="Pitluck S."/>
            <person name="Chain P."/>
            <person name="Malfatti S."/>
            <person name="Shin M."/>
            <person name="Vergez L."/>
            <person name="Schmutz J."/>
            <person name="Larimer F."/>
            <person name="Land M."/>
            <person name="Hauser L."/>
            <person name="Kyrpides N."/>
            <person name="Kim E."/>
            <person name="Smith K.S."/>
            <person name="Ingram-Smith C."/>
            <person name="Richardson P."/>
        </authorList>
    </citation>
    <scope>NUCLEOTIDE SEQUENCE [LARGE SCALE GENOMIC DNA]</scope>
    <source>
        <strain evidence="6">DSM 6194 / JCM 14653 / NBRC 101360 / PT</strain>
    </source>
</reference>
<dbReference type="NCBIfam" id="TIGR00451">
    <property type="entry name" value="unchar_dom_2"/>
    <property type="match status" value="1"/>
</dbReference>
<dbReference type="SUPFAM" id="SSF51713">
    <property type="entry name" value="tRNA-guanine transglycosylase"/>
    <property type="match status" value="1"/>
</dbReference>
<dbReference type="SUPFAM" id="SSF88802">
    <property type="entry name" value="Pre-PUA domain"/>
    <property type="match status" value="1"/>
</dbReference>
<evidence type="ECO:0000259" key="4">
    <source>
        <dbReference type="SMART" id="SM00359"/>
    </source>
</evidence>
<dbReference type="InterPro" id="IPR015947">
    <property type="entry name" value="PUA-like_sf"/>
</dbReference>
<dbReference type="GO" id="GO:0003723">
    <property type="term" value="F:RNA binding"/>
    <property type="evidence" value="ECO:0007669"/>
    <property type="project" value="InterPro"/>
</dbReference>
<dbReference type="KEGG" id="mtp:Mthe_1661"/>
<proteinExistence type="inferred from homology"/>
<dbReference type="GO" id="GO:0002099">
    <property type="term" value="P:tRNA wobble guanine modification"/>
    <property type="evidence" value="ECO:0007669"/>
    <property type="project" value="TreeGrafter"/>
</dbReference>
<dbReference type="HOGENOM" id="CLU_029831_0_0_2"/>
<dbReference type="STRING" id="349307.Mthe_1661"/>
<dbReference type="InterPro" id="IPR002478">
    <property type="entry name" value="PUA"/>
</dbReference>